<evidence type="ECO:0000313" key="2">
    <source>
        <dbReference type="EMBL" id="PPR04138.1"/>
    </source>
</evidence>
<evidence type="ECO:0000313" key="3">
    <source>
        <dbReference type="Proteomes" id="UP000284842"/>
    </source>
</evidence>
<dbReference type="Proteomes" id="UP000284842">
    <property type="component" value="Unassembled WGS sequence"/>
</dbReference>
<organism evidence="2 3">
    <name type="scientific">Panaeolus cyanescens</name>
    <dbReference type="NCBI Taxonomy" id="181874"/>
    <lineage>
        <taxon>Eukaryota</taxon>
        <taxon>Fungi</taxon>
        <taxon>Dikarya</taxon>
        <taxon>Basidiomycota</taxon>
        <taxon>Agaricomycotina</taxon>
        <taxon>Agaricomycetes</taxon>
        <taxon>Agaricomycetidae</taxon>
        <taxon>Agaricales</taxon>
        <taxon>Agaricineae</taxon>
        <taxon>Galeropsidaceae</taxon>
        <taxon>Panaeolus</taxon>
    </lineage>
</organism>
<feature type="compositionally biased region" description="Polar residues" evidence="1">
    <location>
        <begin position="1"/>
        <end position="19"/>
    </location>
</feature>
<keyword evidence="3" id="KW-1185">Reference proteome</keyword>
<sequence>MANSPHLENNSETTKSTTDPRFPPLRVDASTKQNVNPFASILDSTAPHPRSDDSDAHSIAMSFSTQDILNNITDIGMKTRRSCRDAIEIISDVDRELQSLKNHGVDHFRNICASFISATDNSFQLMIRLSHMMRRIDQYVIINRSYSRDDVSVASTIPTAEREALYKLIDGMRISLANYGRRHLKIAKEQKALIGDWRSFIREGGSPPSKVDTDCDDTARIVACIEAHVLHKRGSVSPTPKVVGTLQDMITTSRLSYDCIDIEAYFTVINECLDSLQIQISSWKPMEWRSHLVVVTNRLVPYISVVSSLVIKLSFNHYLLLRG</sequence>
<name>A0A409YM91_9AGAR</name>
<protein>
    <submittedName>
        <fullName evidence="2">Uncharacterized protein</fullName>
    </submittedName>
</protein>
<evidence type="ECO:0000256" key="1">
    <source>
        <dbReference type="SAM" id="MobiDB-lite"/>
    </source>
</evidence>
<accession>A0A409YM91</accession>
<dbReference type="AlphaFoldDB" id="A0A409YM91"/>
<reference evidence="2 3" key="1">
    <citation type="journal article" date="2018" name="Evol. Lett.">
        <title>Horizontal gene cluster transfer increased hallucinogenic mushroom diversity.</title>
        <authorList>
            <person name="Reynolds H.T."/>
            <person name="Vijayakumar V."/>
            <person name="Gluck-Thaler E."/>
            <person name="Korotkin H.B."/>
            <person name="Matheny P.B."/>
            <person name="Slot J.C."/>
        </authorList>
    </citation>
    <scope>NUCLEOTIDE SEQUENCE [LARGE SCALE GENOMIC DNA]</scope>
    <source>
        <strain evidence="2 3">2629</strain>
    </source>
</reference>
<dbReference type="InParanoid" id="A0A409YM91"/>
<feature type="region of interest" description="Disordered" evidence="1">
    <location>
        <begin position="1"/>
        <end position="33"/>
    </location>
</feature>
<dbReference type="EMBL" id="NHTK01000990">
    <property type="protein sequence ID" value="PPR04138.1"/>
    <property type="molecule type" value="Genomic_DNA"/>
</dbReference>
<comment type="caution">
    <text evidence="2">The sequence shown here is derived from an EMBL/GenBank/DDBJ whole genome shotgun (WGS) entry which is preliminary data.</text>
</comment>
<gene>
    <name evidence="2" type="ORF">CVT24_010595</name>
</gene>
<proteinExistence type="predicted"/>